<dbReference type="EMBL" id="JAWDGP010001105">
    <property type="protein sequence ID" value="KAK3794460.1"/>
    <property type="molecule type" value="Genomic_DNA"/>
</dbReference>
<proteinExistence type="predicted"/>
<accession>A0AAE1E5P0</accession>
<comment type="caution">
    <text evidence="1">The sequence shown here is derived from an EMBL/GenBank/DDBJ whole genome shotgun (WGS) entry which is preliminary data.</text>
</comment>
<dbReference type="AlphaFoldDB" id="A0AAE1E5P0"/>
<keyword evidence="2" id="KW-1185">Reference proteome</keyword>
<evidence type="ECO:0000313" key="2">
    <source>
        <dbReference type="Proteomes" id="UP001283361"/>
    </source>
</evidence>
<organism evidence="1 2">
    <name type="scientific">Elysia crispata</name>
    <name type="common">lettuce slug</name>
    <dbReference type="NCBI Taxonomy" id="231223"/>
    <lineage>
        <taxon>Eukaryota</taxon>
        <taxon>Metazoa</taxon>
        <taxon>Spiralia</taxon>
        <taxon>Lophotrochozoa</taxon>
        <taxon>Mollusca</taxon>
        <taxon>Gastropoda</taxon>
        <taxon>Heterobranchia</taxon>
        <taxon>Euthyneura</taxon>
        <taxon>Panpulmonata</taxon>
        <taxon>Sacoglossa</taxon>
        <taxon>Placobranchoidea</taxon>
        <taxon>Plakobranchidae</taxon>
        <taxon>Elysia</taxon>
    </lineage>
</organism>
<reference evidence="1" key="1">
    <citation type="journal article" date="2023" name="G3 (Bethesda)">
        <title>A reference genome for the long-term kleptoplast-retaining sea slug Elysia crispata morphotype clarki.</title>
        <authorList>
            <person name="Eastman K.E."/>
            <person name="Pendleton A.L."/>
            <person name="Shaikh M.A."/>
            <person name="Suttiyut T."/>
            <person name="Ogas R."/>
            <person name="Tomko P."/>
            <person name="Gavelis G."/>
            <person name="Widhalm J.R."/>
            <person name="Wisecaver J.H."/>
        </authorList>
    </citation>
    <scope>NUCLEOTIDE SEQUENCE</scope>
    <source>
        <strain evidence="1">ECLA1</strain>
    </source>
</reference>
<gene>
    <name evidence="1" type="ORF">RRG08_003614</name>
</gene>
<name>A0AAE1E5P0_9GAST</name>
<protein>
    <submittedName>
        <fullName evidence="1">Uncharacterized protein</fullName>
    </submittedName>
</protein>
<dbReference type="Proteomes" id="UP001283361">
    <property type="component" value="Unassembled WGS sequence"/>
</dbReference>
<evidence type="ECO:0000313" key="1">
    <source>
        <dbReference type="EMBL" id="KAK3794460.1"/>
    </source>
</evidence>
<sequence length="120" mass="13630">MNGMKRSKLVKITQTIFLLEQDIERKFRLISSQQINASHVCVPRNRRAIRLCCVRHSHTLREWKPERLCSRMFTAFVSKLITIKGQAQDSGIRVNQVLGSVNPASSQTTGARLNTVPQVV</sequence>